<evidence type="ECO:0000313" key="5">
    <source>
        <dbReference type="Proteomes" id="UP000293195"/>
    </source>
</evidence>
<dbReference type="AlphaFoldDB" id="A0AB37VZH0"/>
<feature type="compositionally biased region" description="Acidic residues" evidence="1">
    <location>
        <begin position="40"/>
        <end position="66"/>
    </location>
</feature>
<evidence type="ECO:0000313" key="2">
    <source>
        <dbReference type="EMBL" id="RYN16478.1"/>
    </source>
</evidence>
<evidence type="ECO:0000256" key="1">
    <source>
        <dbReference type="SAM" id="MobiDB-lite"/>
    </source>
</evidence>
<dbReference type="EMBL" id="PDXF01000029">
    <property type="protein sequence ID" value="RYN97406.1"/>
    <property type="molecule type" value="Genomic_DNA"/>
</dbReference>
<comment type="caution">
    <text evidence="2">The sequence shown here is derived from an EMBL/GenBank/DDBJ whole genome shotgun (WGS) entry which is preliminary data.</text>
</comment>
<reference evidence="2" key="1">
    <citation type="submission" date="2017-10" db="EMBL/GenBank/DDBJ databases">
        <authorList>
            <person name="Armitage A.D."/>
            <person name="Barbara D.J."/>
            <person name="Woodhall J.W."/>
            <person name="Sreenivasaprasad S."/>
            <person name="Lane C.R."/>
            <person name="Clarkson J.P."/>
            <person name="Harrison R.J."/>
        </authorList>
    </citation>
    <scope>NUCLEOTIDE SEQUENCE</scope>
    <source>
        <strain evidence="2">FERA 1164</strain>
        <strain evidence="3">FERA 635</strain>
    </source>
</reference>
<feature type="region of interest" description="Disordered" evidence="1">
    <location>
        <begin position="30"/>
        <end position="66"/>
    </location>
</feature>
<evidence type="ECO:0000313" key="3">
    <source>
        <dbReference type="EMBL" id="RYN97406.1"/>
    </source>
</evidence>
<proteinExistence type="predicted"/>
<protein>
    <submittedName>
        <fullName evidence="2">Uncharacterized protein</fullName>
    </submittedName>
</protein>
<organism evidence="2 4">
    <name type="scientific">Alternaria tenuissima</name>
    <dbReference type="NCBI Taxonomy" id="119927"/>
    <lineage>
        <taxon>Eukaryota</taxon>
        <taxon>Fungi</taxon>
        <taxon>Dikarya</taxon>
        <taxon>Ascomycota</taxon>
        <taxon>Pezizomycotina</taxon>
        <taxon>Dothideomycetes</taxon>
        <taxon>Pleosporomycetidae</taxon>
        <taxon>Pleosporales</taxon>
        <taxon>Pleosporineae</taxon>
        <taxon>Pleosporaceae</taxon>
        <taxon>Alternaria</taxon>
        <taxon>Alternaria sect. Alternaria</taxon>
        <taxon>Alternaria alternata complex</taxon>
    </lineage>
</organism>
<feature type="compositionally biased region" description="Basic and acidic residues" evidence="1">
    <location>
        <begin position="30"/>
        <end position="39"/>
    </location>
</feature>
<gene>
    <name evidence="2" type="ORF">AA0115_g12318</name>
    <name evidence="3" type="ORF">AA0119_g7443</name>
</gene>
<dbReference type="EMBL" id="PDXB01000073">
    <property type="protein sequence ID" value="RYN16478.1"/>
    <property type="molecule type" value="Genomic_DNA"/>
</dbReference>
<sequence>MFPTPLLIAFNKYPNPNLNPKEIVVTHHEMGETEDKEVADAEYAEDIEDREETEEMDDMEEMDVTE</sequence>
<reference evidence="2 5" key="2">
    <citation type="journal article" date="2019" name="bioRxiv">
        <title>Genomics, evolutionary history and diagnostics of the Alternaria alternata species group including apple and Asian pear pathotypes.</title>
        <authorList>
            <person name="Armitage A.D."/>
            <person name="Cockerton H.M."/>
            <person name="Sreenivasaprasad S."/>
            <person name="Woodhall J.W."/>
            <person name="Lane C.R."/>
            <person name="Harrison R.J."/>
            <person name="Clarkson J.P."/>
        </authorList>
    </citation>
    <scope>NUCLEOTIDE SEQUENCE</scope>
    <source>
        <strain evidence="2">FERA 1164</strain>
        <strain evidence="5">FERA 635</strain>
    </source>
</reference>
<accession>A0AB37VZH0</accession>
<name>A0AB37VZH0_9PLEO</name>
<dbReference type="Proteomes" id="UP000293195">
    <property type="component" value="Unassembled WGS sequence"/>
</dbReference>
<keyword evidence="5" id="KW-1185">Reference proteome</keyword>
<dbReference type="Proteomes" id="UP000292340">
    <property type="component" value="Unassembled WGS sequence"/>
</dbReference>
<evidence type="ECO:0000313" key="4">
    <source>
        <dbReference type="Proteomes" id="UP000292340"/>
    </source>
</evidence>